<keyword evidence="1" id="KW-1133">Transmembrane helix</keyword>
<keyword evidence="2" id="KW-0732">Signal</keyword>
<protein>
    <submittedName>
        <fullName evidence="3">Uncharacterized protein</fullName>
    </submittedName>
</protein>
<reference evidence="3" key="2">
    <citation type="submission" date="2025-09" db="UniProtKB">
        <authorList>
            <consortium name="Ensembl"/>
        </authorList>
    </citation>
    <scope>IDENTIFICATION</scope>
</reference>
<proteinExistence type="predicted"/>
<feature type="chain" id="PRO_5034397231" evidence="2">
    <location>
        <begin position="17"/>
        <end position="113"/>
    </location>
</feature>
<dbReference type="Ensembl" id="ENSCAFT00020023635.1">
    <property type="protein sequence ID" value="ENSCAFP00020020425.1"/>
    <property type="gene ID" value="ENSCAFG00020016188.1"/>
</dbReference>
<sequence>MCVVCFVCMCYMCVFCEYVDIITPDHNSKLPILSCLPKKQLPYCKLVSDIIFNLFSLYSILFTFLRIATEISPRINLFIQTALNQSVPLTGSLFFIDFKFKQCSEAEQLLIGQ</sequence>
<keyword evidence="1" id="KW-0812">Transmembrane</keyword>
<keyword evidence="1" id="KW-0472">Membrane</keyword>
<evidence type="ECO:0000313" key="3">
    <source>
        <dbReference type="Ensembl" id="ENSCAFP00020020425.1"/>
    </source>
</evidence>
<evidence type="ECO:0000256" key="1">
    <source>
        <dbReference type="SAM" id="Phobius"/>
    </source>
</evidence>
<keyword evidence="4" id="KW-1185">Reference proteome</keyword>
<feature type="signal peptide" evidence="2">
    <location>
        <begin position="1"/>
        <end position="16"/>
    </location>
</feature>
<organism evidence="3 4">
    <name type="scientific">Canis lupus dingo</name>
    <name type="common">dingo</name>
    <dbReference type="NCBI Taxonomy" id="286419"/>
    <lineage>
        <taxon>Eukaryota</taxon>
        <taxon>Metazoa</taxon>
        <taxon>Chordata</taxon>
        <taxon>Craniata</taxon>
        <taxon>Vertebrata</taxon>
        <taxon>Euteleostomi</taxon>
        <taxon>Mammalia</taxon>
        <taxon>Eutheria</taxon>
        <taxon>Laurasiatheria</taxon>
        <taxon>Carnivora</taxon>
        <taxon>Caniformia</taxon>
        <taxon>Canidae</taxon>
        <taxon>Canis</taxon>
    </lineage>
</organism>
<dbReference type="Proteomes" id="UP000694391">
    <property type="component" value="Unplaced"/>
</dbReference>
<evidence type="ECO:0000256" key="2">
    <source>
        <dbReference type="SAM" id="SignalP"/>
    </source>
</evidence>
<feature type="transmembrane region" description="Helical" evidence="1">
    <location>
        <begin position="50"/>
        <end position="68"/>
    </location>
</feature>
<reference evidence="3" key="1">
    <citation type="submission" date="2025-08" db="UniProtKB">
        <authorList>
            <consortium name="Ensembl"/>
        </authorList>
    </citation>
    <scope>IDENTIFICATION</scope>
</reference>
<dbReference type="GeneTree" id="ENSGT00950000186316"/>
<evidence type="ECO:0000313" key="4">
    <source>
        <dbReference type="Proteomes" id="UP000694391"/>
    </source>
</evidence>
<dbReference type="AlphaFoldDB" id="A0A8C0KUC9"/>
<name>A0A8C0KUC9_CANLU</name>
<accession>A0A8C0KUC9</accession>